<feature type="domain" description="D-isomer specific 2-hydroxyacid dehydrogenase catalytic" evidence="5">
    <location>
        <begin position="17"/>
        <end position="306"/>
    </location>
</feature>
<dbReference type="InterPro" id="IPR036291">
    <property type="entry name" value="NAD(P)-bd_dom_sf"/>
</dbReference>
<comment type="similarity">
    <text evidence="1 4">Belongs to the D-isomer specific 2-hydroxyacid dehydrogenase family.</text>
</comment>
<dbReference type="InterPro" id="IPR006139">
    <property type="entry name" value="D-isomer_2_OHA_DH_cat_dom"/>
</dbReference>
<reference evidence="8" key="1">
    <citation type="journal article" date="2019" name="Int. J. Syst. Evol. Microbiol.">
        <title>The Global Catalogue of Microorganisms (GCM) 10K type strain sequencing project: providing services to taxonomists for standard genome sequencing and annotation.</title>
        <authorList>
            <consortium name="The Broad Institute Genomics Platform"/>
            <consortium name="The Broad Institute Genome Sequencing Center for Infectious Disease"/>
            <person name="Wu L."/>
            <person name="Ma J."/>
        </authorList>
    </citation>
    <scope>NUCLEOTIDE SEQUENCE [LARGE SCALE GENOMIC DNA]</scope>
    <source>
        <strain evidence="8">JCM 15309</strain>
    </source>
</reference>
<gene>
    <name evidence="7" type="ORF">GCM10009798_40870</name>
</gene>
<dbReference type="SUPFAM" id="SSF51735">
    <property type="entry name" value="NAD(P)-binding Rossmann-fold domains"/>
    <property type="match status" value="1"/>
</dbReference>
<dbReference type="Pfam" id="PF00389">
    <property type="entry name" value="2-Hacid_dh"/>
    <property type="match status" value="1"/>
</dbReference>
<organism evidence="7 8">
    <name type="scientific">Nocardioides panacihumi</name>
    <dbReference type="NCBI Taxonomy" id="400774"/>
    <lineage>
        <taxon>Bacteria</taxon>
        <taxon>Bacillati</taxon>
        <taxon>Actinomycetota</taxon>
        <taxon>Actinomycetes</taxon>
        <taxon>Propionibacteriales</taxon>
        <taxon>Nocardioidaceae</taxon>
        <taxon>Nocardioides</taxon>
    </lineage>
</organism>
<accession>A0ABP5D7N6</accession>
<protein>
    <recommendedName>
        <fullName evidence="9">C-terminal binding protein</fullName>
    </recommendedName>
</protein>
<evidence type="ECO:0000259" key="5">
    <source>
        <dbReference type="Pfam" id="PF00389"/>
    </source>
</evidence>
<evidence type="ECO:0000313" key="8">
    <source>
        <dbReference type="Proteomes" id="UP001500571"/>
    </source>
</evidence>
<keyword evidence="3" id="KW-0520">NAD</keyword>
<keyword evidence="2 4" id="KW-0560">Oxidoreductase</keyword>
<comment type="caution">
    <text evidence="7">The sequence shown here is derived from an EMBL/GenBank/DDBJ whole genome shotgun (WGS) entry which is preliminary data.</text>
</comment>
<dbReference type="PANTHER" id="PTHR43761:SF1">
    <property type="entry name" value="D-ISOMER SPECIFIC 2-HYDROXYACID DEHYDROGENASE CATALYTIC DOMAIN-CONTAINING PROTEIN-RELATED"/>
    <property type="match status" value="1"/>
</dbReference>
<dbReference type="RefSeq" id="WP_344048111.1">
    <property type="nucleotide sequence ID" value="NZ_BAAAPB010000005.1"/>
</dbReference>
<dbReference type="SUPFAM" id="SSF52283">
    <property type="entry name" value="Formate/glycerate dehydrogenase catalytic domain-like"/>
    <property type="match status" value="1"/>
</dbReference>
<dbReference type="InterPro" id="IPR006140">
    <property type="entry name" value="D-isomer_DH_NAD-bd"/>
</dbReference>
<dbReference type="PROSITE" id="PS00670">
    <property type="entry name" value="D_2_HYDROXYACID_DH_2"/>
    <property type="match status" value="1"/>
</dbReference>
<dbReference type="InterPro" id="IPR029753">
    <property type="entry name" value="D-isomer_DH_CS"/>
</dbReference>
<dbReference type="Pfam" id="PF02826">
    <property type="entry name" value="2-Hacid_dh_C"/>
    <property type="match status" value="1"/>
</dbReference>
<sequence length="310" mass="32840">MALICVTDTGGLDFAAGLERLDAAGHETIVLEATDPGEVVERAAEADALIVSFVPVDAEVLAALPHVRAIATTTVGLDQIDLDAARSAGVDVRPLPPLASEEVATHALAGMLAVLREIPAGRDAARDWDFRQMPAPRRISELTLALYGMGRIAQELAVMARPLFARVVAYDPYVIEASWPTGVERVTTPEALFSAADVLGLHAPATAQTRHVVNARAIGLMPYGAVVVNVARGELVDQDALVDALDIGRLRGAFLDVLDPEPPAPDDPVLRHPRIVVTPHAGFYSDVTARDYVMTAVDNVLAALAQPVHS</sequence>
<dbReference type="PROSITE" id="PS00671">
    <property type="entry name" value="D_2_HYDROXYACID_DH_3"/>
    <property type="match status" value="1"/>
</dbReference>
<evidence type="ECO:0000313" key="7">
    <source>
        <dbReference type="EMBL" id="GAA1975427.1"/>
    </source>
</evidence>
<evidence type="ECO:0000256" key="1">
    <source>
        <dbReference type="ARBA" id="ARBA00005854"/>
    </source>
</evidence>
<feature type="domain" description="D-isomer specific 2-hydroxyacid dehydrogenase NAD-binding" evidence="6">
    <location>
        <begin position="109"/>
        <end position="282"/>
    </location>
</feature>
<name>A0ABP5D7N6_9ACTN</name>
<evidence type="ECO:0000256" key="2">
    <source>
        <dbReference type="ARBA" id="ARBA00023002"/>
    </source>
</evidence>
<evidence type="ECO:0000256" key="3">
    <source>
        <dbReference type="ARBA" id="ARBA00023027"/>
    </source>
</evidence>
<dbReference type="EMBL" id="BAAAPB010000005">
    <property type="protein sequence ID" value="GAA1975427.1"/>
    <property type="molecule type" value="Genomic_DNA"/>
</dbReference>
<keyword evidence="8" id="KW-1185">Reference proteome</keyword>
<dbReference type="InterPro" id="IPR050418">
    <property type="entry name" value="D-iso_2-hydroxyacid_DH_PdxB"/>
</dbReference>
<dbReference type="PANTHER" id="PTHR43761">
    <property type="entry name" value="D-ISOMER SPECIFIC 2-HYDROXYACID DEHYDROGENASE FAMILY PROTEIN (AFU_ORTHOLOGUE AFUA_1G13630)"/>
    <property type="match status" value="1"/>
</dbReference>
<dbReference type="Gene3D" id="3.40.50.720">
    <property type="entry name" value="NAD(P)-binding Rossmann-like Domain"/>
    <property type="match status" value="2"/>
</dbReference>
<proteinExistence type="inferred from homology"/>
<dbReference type="Proteomes" id="UP001500571">
    <property type="component" value="Unassembled WGS sequence"/>
</dbReference>
<evidence type="ECO:0000256" key="4">
    <source>
        <dbReference type="RuleBase" id="RU003719"/>
    </source>
</evidence>
<evidence type="ECO:0008006" key="9">
    <source>
        <dbReference type="Google" id="ProtNLM"/>
    </source>
</evidence>
<evidence type="ECO:0000259" key="6">
    <source>
        <dbReference type="Pfam" id="PF02826"/>
    </source>
</evidence>